<dbReference type="GO" id="GO:0046872">
    <property type="term" value="F:metal ion binding"/>
    <property type="evidence" value="ECO:0007669"/>
    <property type="project" value="UniProtKB-KW"/>
</dbReference>
<dbReference type="KEGG" id="dvl:Dvul_0921"/>
<gene>
    <name evidence="7" type="ordered locus">Dvul_0921</name>
</gene>
<dbReference type="GO" id="GO:0006284">
    <property type="term" value="P:base-excision repair"/>
    <property type="evidence" value="ECO:0007669"/>
    <property type="project" value="InterPro"/>
</dbReference>
<keyword evidence="4" id="KW-0411">Iron-sulfur</keyword>
<dbReference type="PIRSF" id="PIRSF001435">
    <property type="entry name" value="Nth"/>
    <property type="match status" value="1"/>
</dbReference>
<evidence type="ECO:0000313" key="7">
    <source>
        <dbReference type="EMBL" id="ABM27942.1"/>
    </source>
</evidence>
<dbReference type="RefSeq" id="WP_010939611.1">
    <property type="nucleotide sequence ID" value="NC_008751.1"/>
</dbReference>
<dbReference type="InterPro" id="IPR023170">
    <property type="entry name" value="HhH_base_excis_C"/>
</dbReference>
<dbReference type="GO" id="GO:0003677">
    <property type="term" value="F:DNA binding"/>
    <property type="evidence" value="ECO:0007669"/>
    <property type="project" value="InterPro"/>
</dbReference>
<dbReference type="Gene3D" id="1.10.1670.10">
    <property type="entry name" value="Helix-hairpin-Helix base-excision DNA repair enzymes (C-terminal)"/>
    <property type="match status" value="1"/>
</dbReference>
<accession>A0A0H3A7D2</accession>
<evidence type="ECO:0000259" key="6">
    <source>
        <dbReference type="SMART" id="SM00478"/>
    </source>
</evidence>
<dbReference type="EMBL" id="CP000527">
    <property type="protein sequence ID" value="ABM27942.1"/>
    <property type="molecule type" value="Genomic_DNA"/>
</dbReference>
<evidence type="ECO:0000256" key="4">
    <source>
        <dbReference type="ARBA" id="ARBA00023014"/>
    </source>
</evidence>
<keyword evidence="2" id="KW-0479">Metal-binding</keyword>
<keyword evidence="3" id="KW-0408">Iron</keyword>
<sequence length="226" mass="24807">MRSDRQRLLLDMYAAMSARLGPSGWWPGETPLEVAIGAVLTQNTAWGNVEKAIANLRDAGLLSDVGALLAASPQLVEACIRPSGYFRMKTTRLRDLMLFFDEACAGDLDALSASAGEDGDALRERLLSVKGIGPETADSILLYAFGHPSFVVDAYTRRILSRHGLLPEDVHYDEMRDFFMDVLDPDPVLYNEFHALIVRVAKGWCHKSRPDCAACPLGPFMEGCAC</sequence>
<dbReference type="GO" id="GO:0016798">
    <property type="term" value="F:hydrolase activity, acting on glycosyl bonds"/>
    <property type="evidence" value="ECO:0007669"/>
    <property type="project" value="UniProtKB-KW"/>
</dbReference>
<dbReference type="HOGENOM" id="CLU_012862_6_0_7"/>
<dbReference type="SMART" id="SM00278">
    <property type="entry name" value="HhH1"/>
    <property type="match status" value="1"/>
</dbReference>
<keyword evidence="7" id="KW-0378">Hydrolase</keyword>
<evidence type="ECO:0000256" key="1">
    <source>
        <dbReference type="ARBA" id="ARBA00022485"/>
    </source>
</evidence>
<reference evidence="8" key="1">
    <citation type="journal article" date="2009" name="Environ. Microbiol.">
        <title>Contribution of mobile genetic elements to Desulfovibrio vulgaris genome plasticity.</title>
        <authorList>
            <person name="Walker C.B."/>
            <person name="Stolyar S."/>
            <person name="Chivian D."/>
            <person name="Pinel N."/>
            <person name="Gabster J.A."/>
            <person name="Dehal P.S."/>
            <person name="He Z."/>
            <person name="Yang Z.K."/>
            <person name="Yen H.C."/>
            <person name="Zhou J."/>
            <person name="Wall J.D."/>
            <person name="Hazen T.C."/>
            <person name="Arkin A.P."/>
            <person name="Stahl D.A."/>
        </authorList>
    </citation>
    <scope>NUCLEOTIDE SEQUENCE [LARGE SCALE GENOMIC DNA]</scope>
    <source>
        <strain evidence="8">DP4</strain>
    </source>
</reference>
<feature type="domain" description="HhH-GPD" evidence="6">
    <location>
        <begin position="40"/>
        <end position="203"/>
    </location>
</feature>
<dbReference type="CDD" id="cd00056">
    <property type="entry name" value="ENDO3c"/>
    <property type="match status" value="1"/>
</dbReference>
<dbReference type="InterPro" id="IPR003265">
    <property type="entry name" value="HhH-GPD_domain"/>
</dbReference>
<dbReference type="InterPro" id="IPR011257">
    <property type="entry name" value="DNA_glycosylase"/>
</dbReference>
<keyword evidence="7" id="KW-0326">Glycosidase</keyword>
<protein>
    <submittedName>
        <fullName evidence="7">DNA-3-methyladenine glycosylase III</fullName>
        <ecNumber evidence="7">3.2.2.-</ecNumber>
    </submittedName>
</protein>
<dbReference type="SUPFAM" id="SSF48150">
    <property type="entry name" value="DNA-glycosylase"/>
    <property type="match status" value="1"/>
</dbReference>
<proteinExistence type="predicted"/>
<dbReference type="Proteomes" id="UP000009173">
    <property type="component" value="Chromosome"/>
</dbReference>
<dbReference type="SMART" id="SM00478">
    <property type="entry name" value="ENDO3c"/>
    <property type="match status" value="1"/>
</dbReference>
<evidence type="ECO:0000259" key="5">
    <source>
        <dbReference type="SMART" id="SM00278"/>
    </source>
</evidence>
<dbReference type="PANTHER" id="PTHR10359:SF19">
    <property type="entry name" value="DNA REPAIR GLYCOSYLASE MJ1434-RELATED"/>
    <property type="match status" value="1"/>
</dbReference>
<dbReference type="Gene3D" id="1.10.340.30">
    <property type="entry name" value="Hypothetical protein, domain 2"/>
    <property type="match status" value="1"/>
</dbReference>
<dbReference type="Pfam" id="PF00730">
    <property type="entry name" value="HhH-GPD"/>
    <property type="match status" value="1"/>
</dbReference>
<name>A0A0H3A7D2_NITV4</name>
<dbReference type="EC" id="3.2.2.-" evidence="7"/>
<evidence type="ECO:0000256" key="2">
    <source>
        <dbReference type="ARBA" id="ARBA00022723"/>
    </source>
</evidence>
<dbReference type="AlphaFoldDB" id="A0A0H3A7D2"/>
<feature type="domain" description="Helix-hairpin-helix DNA-binding motif class 1" evidence="5">
    <location>
        <begin position="124"/>
        <end position="143"/>
    </location>
</feature>
<evidence type="ECO:0000256" key="3">
    <source>
        <dbReference type="ARBA" id="ARBA00023004"/>
    </source>
</evidence>
<dbReference type="PANTHER" id="PTHR10359">
    <property type="entry name" value="A/G-SPECIFIC ADENINE GLYCOSYLASE/ENDONUCLEASE III"/>
    <property type="match status" value="1"/>
</dbReference>
<evidence type="ECO:0000313" key="8">
    <source>
        <dbReference type="Proteomes" id="UP000009173"/>
    </source>
</evidence>
<dbReference type="GO" id="GO:0051539">
    <property type="term" value="F:4 iron, 4 sulfur cluster binding"/>
    <property type="evidence" value="ECO:0007669"/>
    <property type="project" value="UniProtKB-KW"/>
</dbReference>
<dbReference type="InterPro" id="IPR003583">
    <property type="entry name" value="Hlx-hairpin-Hlx_DNA-bd_motif"/>
</dbReference>
<keyword evidence="1" id="KW-0004">4Fe-4S</keyword>
<organism evidence="7 8">
    <name type="scientific">Nitratidesulfovibrio vulgaris (strain DP4)</name>
    <name type="common">Desulfovibrio vulgaris</name>
    <dbReference type="NCBI Taxonomy" id="391774"/>
    <lineage>
        <taxon>Bacteria</taxon>
        <taxon>Pseudomonadati</taxon>
        <taxon>Thermodesulfobacteriota</taxon>
        <taxon>Desulfovibrionia</taxon>
        <taxon>Desulfovibrionales</taxon>
        <taxon>Desulfovibrionaceae</taxon>
        <taxon>Nitratidesulfovibrio</taxon>
    </lineage>
</organism>
<dbReference type="SMR" id="A0A0H3A7D2"/>